<organism evidence="2 3">
    <name type="scientific">Thiobaca trueperi</name>
    <dbReference type="NCBI Taxonomy" id="127458"/>
    <lineage>
        <taxon>Bacteria</taxon>
        <taxon>Pseudomonadati</taxon>
        <taxon>Pseudomonadota</taxon>
        <taxon>Gammaproteobacteria</taxon>
        <taxon>Chromatiales</taxon>
        <taxon>Chromatiaceae</taxon>
        <taxon>Thiobaca</taxon>
    </lineage>
</organism>
<dbReference type="GO" id="GO:0016787">
    <property type="term" value="F:hydrolase activity"/>
    <property type="evidence" value="ECO:0007669"/>
    <property type="project" value="UniProtKB-KW"/>
</dbReference>
<accession>A0A4R3N6G7</accession>
<reference evidence="2 3" key="1">
    <citation type="submission" date="2019-03" db="EMBL/GenBank/DDBJ databases">
        <title>Genomic Encyclopedia of Type Strains, Phase IV (KMG-IV): sequencing the most valuable type-strain genomes for metagenomic binning, comparative biology and taxonomic classification.</title>
        <authorList>
            <person name="Goeker M."/>
        </authorList>
    </citation>
    <scope>NUCLEOTIDE SEQUENCE [LARGE SCALE GENOMIC DNA]</scope>
    <source>
        <strain evidence="2 3">DSM 13587</strain>
    </source>
</reference>
<name>A0A4R3N6G7_9GAMM</name>
<proteinExistence type="predicted"/>
<dbReference type="Gene3D" id="1.20.120.1600">
    <property type="match status" value="1"/>
</dbReference>
<dbReference type="SUPFAM" id="SSF56784">
    <property type="entry name" value="HAD-like"/>
    <property type="match status" value="1"/>
</dbReference>
<dbReference type="SFLD" id="SFLDS00003">
    <property type="entry name" value="Haloacid_Dehalogenase"/>
    <property type="match status" value="1"/>
</dbReference>
<dbReference type="InterPro" id="IPR023214">
    <property type="entry name" value="HAD_sf"/>
</dbReference>
<evidence type="ECO:0000256" key="1">
    <source>
        <dbReference type="ARBA" id="ARBA00022801"/>
    </source>
</evidence>
<dbReference type="PANTHER" id="PTHR43316:SF3">
    <property type="entry name" value="HALOACID DEHALOGENASE, TYPE II (AFU_ORTHOLOGUE AFUA_2G07750)-RELATED"/>
    <property type="match status" value="1"/>
</dbReference>
<dbReference type="NCBIfam" id="TIGR01549">
    <property type="entry name" value="HAD-SF-IA-v1"/>
    <property type="match status" value="1"/>
</dbReference>
<protein>
    <submittedName>
        <fullName evidence="2">Putative hydrolase of the HAD superfamily</fullName>
    </submittedName>
</protein>
<dbReference type="AlphaFoldDB" id="A0A4R3N6G7"/>
<dbReference type="InterPro" id="IPR051540">
    <property type="entry name" value="S-2-haloacid_dehalogenase"/>
</dbReference>
<evidence type="ECO:0000313" key="2">
    <source>
        <dbReference type="EMBL" id="TCT23716.1"/>
    </source>
</evidence>
<dbReference type="PRINTS" id="PR00413">
    <property type="entry name" value="HADHALOGNASE"/>
</dbReference>
<dbReference type="Gene3D" id="3.40.50.1000">
    <property type="entry name" value="HAD superfamily/HAD-like"/>
    <property type="match status" value="1"/>
</dbReference>
<dbReference type="Pfam" id="PF00702">
    <property type="entry name" value="Hydrolase"/>
    <property type="match status" value="1"/>
</dbReference>
<dbReference type="EMBL" id="SMAO01000001">
    <property type="protein sequence ID" value="TCT23716.1"/>
    <property type="molecule type" value="Genomic_DNA"/>
</dbReference>
<dbReference type="Proteomes" id="UP000295717">
    <property type="component" value="Unassembled WGS sequence"/>
</dbReference>
<gene>
    <name evidence="2" type="ORF">EDC35_10127</name>
</gene>
<dbReference type="PANTHER" id="PTHR43316">
    <property type="entry name" value="HYDROLASE, HALOACID DELAHOGENASE-RELATED"/>
    <property type="match status" value="1"/>
</dbReference>
<keyword evidence="1 2" id="KW-0378">Hydrolase</keyword>
<evidence type="ECO:0000313" key="3">
    <source>
        <dbReference type="Proteomes" id="UP000295717"/>
    </source>
</evidence>
<sequence length="282" mass="30865">MGYGFGFSCALAPIPIPFNVFPDTRIAVTVSPSNRLPQPARSSRNHAAIRLITLDLDDTLWPCAPVIQAADDAVQTWLSIHAPRLAAVHDVQSQRRHRGQIMRQSPEIAHDVGQIRHRSLGALLAEFGYPARLADDAMTLFMAHRNRVEPYADVQPVLRTLAARYCLISVTNGNADVEATPLRGIFRHHLTAAEVGAAKPDPAIFNRALELTGCQPADCLHLGDDPWMDVEAARACGLHAVWINRTGRDWPPELKPPLAAVTNLHQFAAWMTGAHNGDDDGV</sequence>
<dbReference type="InterPro" id="IPR036412">
    <property type="entry name" value="HAD-like_sf"/>
</dbReference>
<dbReference type="InterPro" id="IPR006439">
    <property type="entry name" value="HAD-SF_hydro_IA"/>
</dbReference>
<comment type="caution">
    <text evidence="2">The sequence shown here is derived from an EMBL/GenBank/DDBJ whole genome shotgun (WGS) entry which is preliminary data.</text>
</comment>
<dbReference type="NCBIfam" id="TIGR01509">
    <property type="entry name" value="HAD-SF-IA-v3"/>
    <property type="match status" value="1"/>
</dbReference>
<dbReference type="SFLD" id="SFLDG01129">
    <property type="entry name" value="C1.5:_HAD__Beta-PGM__Phosphata"/>
    <property type="match status" value="1"/>
</dbReference>
<keyword evidence="3" id="KW-1185">Reference proteome</keyword>